<keyword evidence="3" id="KW-1185">Reference proteome</keyword>
<dbReference type="EnsemblMetazoa" id="G19024.1">
    <property type="protein sequence ID" value="G19024.1:cds"/>
    <property type="gene ID" value="G19024"/>
</dbReference>
<organism evidence="2 3">
    <name type="scientific">Magallana gigas</name>
    <name type="common">Pacific oyster</name>
    <name type="synonym">Crassostrea gigas</name>
    <dbReference type="NCBI Taxonomy" id="29159"/>
    <lineage>
        <taxon>Eukaryota</taxon>
        <taxon>Metazoa</taxon>
        <taxon>Spiralia</taxon>
        <taxon>Lophotrochozoa</taxon>
        <taxon>Mollusca</taxon>
        <taxon>Bivalvia</taxon>
        <taxon>Autobranchia</taxon>
        <taxon>Pteriomorphia</taxon>
        <taxon>Ostreida</taxon>
        <taxon>Ostreoidea</taxon>
        <taxon>Ostreidae</taxon>
        <taxon>Magallana</taxon>
    </lineage>
</organism>
<dbReference type="Proteomes" id="UP000005408">
    <property type="component" value="Unassembled WGS sequence"/>
</dbReference>
<protein>
    <submittedName>
        <fullName evidence="2">Uncharacterized protein</fullName>
    </submittedName>
</protein>
<proteinExistence type="predicted"/>
<dbReference type="AlphaFoldDB" id="A0A8W8JFQ7"/>
<keyword evidence="1" id="KW-1133">Transmembrane helix</keyword>
<name>A0A8W8JFQ7_MAGGI</name>
<accession>A0A8W8JFQ7</accession>
<evidence type="ECO:0000256" key="1">
    <source>
        <dbReference type="SAM" id="Phobius"/>
    </source>
</evidence>
<evidence type="ECO:0000313" key="2">
    <source>
        <dbReference type="EnsemblMetazoa" id="G19024.1:cds"/>
    </source>
</evidence>
<sequence>MHHISTGMFSKETSSSKSEWKISIYILAPAAAVFLILCVAIFLVRLRKRAQAQKREKSYETIINGGQTQYINMPDNTHNYDVIGYRRERRQESRS</sequence>
<keyword evidence="1" id="KW-0812">Transmembrane</keyword>
<evidence type="ECO:0000313" key="3">
    <source>
        <dbReference type="Proteomes" id="UP000005408"/>
    </source>
</evidence>
<keyword evidence="1" id="KW-0472">Membrane</keyword>
<reference evidence="2" key="1">
    <citation type="submission" date="2022-08" db="UniProtKB">
        <authorList>
            <consortium name="EnsemblMetazoa"/>
        </authorList>
    </citation>
    <scope>IDENTIFICATION</scope>
    <source>
        <strain evidence="2">05x7-T-G4-1.051#20</strain>
    </source>
</reference>
<feature type="transmembrane region" description="Helical" evidence="1">
    <location>
        <begin position="22"/>
        <end position="44"/>
    </location>
</feature>